<gene>
    <name evidence="1" type="ORF">UFOPK2658_00407</name>
    <name evidence="2" type="ORF">UFOPK3304_01172</name>
</gene>
<reference evidence="2" key="1">
    <citation type="submission" date="2020-05" db="EMBL/GenBank/DDBJ databases">
        <authorList>
            <person name="Chiriac C."/>
            <person name="Salcher M."/>
            <person name="Ghai R."/>
            <person name="Kavagutti S V."/>
        </authorList>
    </citation>
    <scope>NUCLEOTIDE SEQUENCE</scope>
</reference>
<evidence type="ECO:0000313" key="1">
    <source>
        <dbReference type="EMBL" id="CAB4711024.1"/>
    </source>
</evidence>
<evidence type="ECO:0000313" key="2">
    <source>
        <dbReference type="EMBL" id="CAB4874127.1"/>
    </source>
</evidence>
<sequence>MSKKGQKAGEINDRVRYLASKFIEVARQLREATGLLKGAGDSSTQNLEGSEAVDPSTLKNLINDAFKAAAAAQKRTEDAVSALDKWKA</sequence>
<dbReference type="AlphaFoldDB" id="A0A6J7DU16"/>
<accession>A0A6J7DU16</accession>
<organism evidence="2">
    <name type="scientific">freshwater metagenome</name>
    <dbReference type="NCBI Taxonomy" id="449393"/>
    <lineage>
        <taxon>unclassified sequences</taxon>
        <taxon>metagenomes</taxon>
        <taxon>ecological metagenomes</taxon>
    </lineage>
</organism>
<dbReference type="EMBL" id="CAFBLJ010000060">
    <property type="protein sequence ID" value="CAB4874127.1"/>
    <property type="molecule type" value="Genomic_DNA"/>
</dbReference>
<protein>
    <submittedName>
        <fullName evidence="2">Unannotated protein</fullName>
    </submittedName>
</protein>
<proteinExistence type="predicted"/>
<dbReference type="EMBL" id="CAEZYH010000008">
    <property type="protein sequence ID" value="CAB4711024.1"/>
    <property type="molecule type" value="Genomic_DNA"/>
</dbReference>
<name>A0A6J7DU16_9ZZZZ</name>